<sequence length="451" mass="50425">MPNLNGTRTVNILNPRLIALDRGVSIGLRRPRLSLSSFPSSYLRDMVHYSILPADLTARIPQEIFDHIIVAAPSKPTLESFSLVCSSWASTSRTRLFETVKLSKKFIHRMDEDAGASRHILPCVRNAHIFRMHASERPGSERCRDRLRILSKMTGLRAMTLKECSAWFVRLLGESLERGNNSDTISTLVLEGNVDFPSFTEFQETIAMFSGLRHLSLLTVHPGVAPADKHVGPTTSSVSPTIPVPPKLRSVTFMFCTSLHQMISWFFGSTKFLEIPLLDLAEIGVLAQTKHTRIERLSLGLFYDPPRGSLEKLLSGWDCLNTLDSGPIYLSSRLGIHCSYNDLSGDQSLPVTPWYSQMLLSITSCLSRLNFKLVGTEEPDGGLHRMDWATLDSLLDTSPFYRNLEVLQIGIVDFPITLADVERSVRPRLPGLRSSTRLEVVWISGEYGISV</sequence>
<dbReference type="Proteomes" id="UP000521943">
    <property type="component" value="Unassembled WGS sequence"/>
</dbReference>
<proteinExistence type="predicted"/>
<evidence type="ECO:0000313" key="2">
    <source>
        <dbReference type="Proteomes" id="UP000521943"/>
    </source>
</evidence>
<organism evidence="1 2">
    <name type="scientific">Ephemerocybe angulata</name>
    <dbReference type="NCBI Taxonomy" id="980116"/>
    <lineage>
        <taxon>Eukaryota</taxon>
        <taxon>Fungi</taxon>
        <taxon>Dikarya</taxon>
        <taxon>Basidiomycota</taxon>
        <taxon>Agaricomycotina</taxon>
        <taxon>Agaricomycetes</taxon>
        <taxon>Agaricomycetidae</taxon>
        <taxon>Agaricales</taxon>
        <taxon>Agaricineae</taxon>
        <taxon>Psathyrellaceae</taxon>
        <taxon>Ephemerocybe</taxon>
    </lineage>
</organism>
<name>A0A8H6MA40_9AGAR</name>
<comment type="caution">
    <text evidence="1">The sequence shown here is derived from an EMBL/GenBank/DDBJ whole genome shotgun (WGS) entry which is preliminary data.</text>
</comment>
<reference evidence="1 2" key="1">
    <citation type="submission" date="2020-07" db="EMBL/GenBank/DDBJ databases">
        <title>Comparative genomics of pyrophilous fungi reveals a link between fire events and developmental genes.</title>
        <authorList>
            <consortium name="DOE Joint Genome Institute"/>
            <person name="Steindorff A.S."/>
            <person name="Carver A."/>
            <person name="Calhoun S."/>
            <person name="Stillman K."/>
            <person name="Liu H."/>
            <person name="Lipzen A."/>
            <person name="Pangilinan J."/>
            <person name="Labutti K."/>
            <person name="Bruns T.D."/>
            <person name="Grigoriev I.V."/>
        </authorList>
    </citation>
    <scope>NUCLEOTIDE SEQUENCE [LARGE SCALE GENOMIC DNA]</scope>
    <source>
        <strain evidence="1 2">CBS 144469</strain>
    </source>
</reference>
<dbReference type="AlphaFoldDB" id="A0A8H6MA40"/>
<dbReference type="EMBL" id="JACGCI010000009">
    <property type="protein sequence ID" value="KAF6761568.1"/>
    <property type="molecule type" value="Genomic_DNA"/>
</dbReference>
<gene>
    <name evidence="1" type="ORF">DFP72DRAFT_879035</name>
</gene>
<protein>
    <recommendedName>
        <fullName evidence="3">F-box domain-containing protein</fullName>
    </recommendedName>
</protein>
<keyword evidence="2" id="KW-1185">Reference proteome</keyword>
<evidence type="ECO:0000313" key="1">
    <source>
        <dbReference type="EMBL" id="KAF6761568.1"/>
    </source>
</evidence>
<accession>A0A8H6MA40</accession>
<dbReference type="OrthoDB" id="10289095at2759"/>
<evidence type="ECO:0008006" key="3">
    <source>
        <dbReference type="Google" id="ProtNLM"/>
    </source>
</evidence>